<evidence type="ECO:0000313" key="1">
    <source>
        <dbReference type="Ensembl" id="ENSPSMP00000037283.1"/>
    </source>
</evidence>
<reference evidence="1" key="1">
    <citation type="submission" date="2025-08" db="UniProtKB">
        <authorList>
            <consortium name="Ensembl"/>
        </authorList>
    </citation>
    <scope>IDENTIFICATION</scope>
</reference>
<dbReference type="Proteomes" id="UP000694414">
    <property type="component" value="Unplaced"/>
</dbReference>
<sequence>MEILGFINSSRSNHSHFQPDLFSRSLTSRFCWNTPCPLLSSWGLEENLYSLGTVAHACNPSTLGGQGWRITWAQEFKTSLSKSKTPPLLKIEKLAGCGGAHLQSQLLRRLRQEDRLSPGV</sequence>
<dbReference type="Ensembl" id="ENSPSMT00000042944.1">
    <property type="protein sequence ID" value="ENSPSMP00000037283.1"/>
    <property type="gene ID" value="ENSPSMG00000025634.1"/>
</dbReference>
<reference evidence="1" key="2">
    <citation type="submission" date="2025-09" db="UniProtKB">
        <authorList>
            <consortium name="Ensembl"/>
        </authorList>
    </citation>
    <scope>IDENTIFICATION</scope>
</reference>
<evidence type="ECO:0000313" key="2">
    <source>
        <dbReference type="Proteomes" id="UP000694414"/>
    </source>
</evidence>
<accession>A0A8C9ATB1</accession>
<keyword evidence="2" id="KW-1185">Reference proteome</keyword>
<protein>
    <submittedName>
        <fullName evidence="1">Uncharacterized protein</fullName>
    </submittedName>
</protein>
<name>A0A8C9ATB1_PROSS</name>
<organism evidence="1 2">
    <name type="scientific">Prolemur simus</name>
    <name type="common">Greater bamboo lemur</name>
    <name type="synonym">Hapalemur simus</name>
    <dbReference type="NCBI Taxonomy" id="1328070"/>
    <lineage>
        <taxon>Eukaryota</taxon>
        <taxon>Metazoa</taxon>
        <taxon>Chordata</taxon>
        <taxon>Craniata</taxon>
        <taxon>Vertebrata</taxon>
        <taxon>Euteleostomi</taxon>
        <taxon>Mammalia</taxon>
        <taxon>Eutheria</taxon>
        <taxon>Euarchontoglires</taxon>
        <taxon>Primates</taxon>
        <taxon>Strepsirrhini</taxon>
        <taxon>Lemuriformes</taxon>
        <taxon>Lemuridae</taxon>
        <taxon>Prolemur</taxon>
    </lineage>
</organism>
<proteinExistence type="predicted"/>
<dbReference type="AlphaFoldDB" id="A0A8C9ATB1"/>